<proteinExistence type="predicted"/>
<evidence type="ECO:0000313" key="2">
    <source>
        <dbReference type="Proteomes" id="UP000006729"/>
    </source>
</evidence>
<name>A0A2K1YMQ0_POPTR</name>
<gene>
    <name evidence="1" type="ORF">POPTR_010G023700</name>
</gene>
<dbReference type="Proteomes" id="UP000006729">
    <property type="component" value="Chromosome 10"/>
</dbReference>
<evidence type="ECO:0000313" key="1">
    <source>
        <dbReference type="EMBL" id="PNT14305.1"/>
    </source>
</evidence>
<accession>A0A2K1YMQ0</accession>
<protein>
    <submittedName>
        <fullName evidence="1">Uncharacterized protein</fullName>
    </submittedName>
</protein>
<dbReference type="EMBL" id="CM009299">
    <property type="protein sequence ID" value="PNT14305.1"/>
    <property type="molecule type" value="Genomic_DNA"/>
</dbReference>
<dbReference type="InParanoid" id="A0A2K1YMQ0"/>
<organism evidence="1 2">
    <name type="scientific">Populus trichocarpa</name>
    <name type="common">Western balsam poplar</name>
    <name type="synonym">Populus balsamifera subsp. trichocarpa</name>
    <dbReference type="NCBI Taxonomy" id="3694"/>
    <lineage>
        <taxon>Eukaryota</taxon>
        <taxon>Viridiplantae</taxon>
        <taxon>Streptophyta</taxon>
        <taxon>Embryophyta</taxon>
        <taxon>Tracheophyta</taxon>
        <taxon>Spermatophyta</taxon>
        <taxon>Magnoliopsida</taxon>
        <taxon>eudicotyledons</taxon>
        <taxon>Gunneridae</taxon>
        <taxon>Pentapetalae</taxon>
        <taxon>rosids</taxon>
        <taxon>fabids</taxon>
        <taxon>Malpighiales</taxon>
        <taxon>Salicaceae</taxon>
        <taxon>Saliceae</taxon>
        <taxon>Populus</taxon>
    </lineage>
</organism>
<sequence length="59" mass="6560">MIPTIENGDSKLWNAINLHVWLSIVGCRTSSSKASSLFFLKQMISSGKENFYAVLLAQL</sequence>
<dbReference type="AlphaFoldDB" id="A0A2K1YMQ0"/>
<reference evidence="1 2" key="1">
    <citation type="journal article" date="2006" name="Science">
        <title>The genome of black cottonwood, Populus trichocarpa (Torr. &amp; Gray).</title>
        <authorList>
            <person name="Tuskan G.A."/>
            <person name="Difazio S."/>
            <person name="Jansson S."/>
            <person name="Bohlmann J."/>
            <person name="Grigoriev I."/>
            <person name="Hellsten U."/>
            <person name="Putnam N."/>
            <person name="Ralph S."/>
            <person name="Rombauts S."/>
            <person name="Salamov A."/>
            <person name="Schein J."/>
            <person name="Sterck L."/>
            <person name="Aerts A."/>
            <person name="Bhalerao R.R."/>
            <person name="Bhalerao R.P."/>
            <person name="Blaudez D."/>
            <person name="Boerjan W."/>
            <person name="Brun A."/>
            <person name="Brunner A."/>
            <person name="Busov V."/>
            <person name="Campbell M."/>
            <person name="Carlson J."/>
            <person name="Chalot M."/>
            <person name="Chapman J."/>
            <person name="Chen G.L."/>
            <person name="Cooper D."/>
            <person name="Coutinho P.M."/>
            <person name="Couturier J."/>
            <person name="Covert S."/>
            <person name="Cronk Q."/>
            <person name="Cunningham R."/>
            <person name="Davis J."/>
            <person name="Degroeve S."/>
            <person name="Dejardin A."/>
            <person name="Depamphilis C."/>
            <person name="Detter J."/>
            <person name="Dirks B."/>
            <person name="Dubchak I."/>
            <person name="Duplessis S."/>
            <person name="Ehlting J."/>
            <person name="Ellis B."/>
            <person name="Gendler K."/>
            <person name="Goodstein D."/>
            <person name="Gribskov M."/>
            <person name="Grimwood J."/>
            <person name="Groover A."/>
            <person name="Gunter L."/>
            <person name="Hamberger B."/>
            <person name="Heinze B."/>
            <person name="Helariutta Y."/>
            <person name="Henrissat B."/>
            <person name="Holligan D."/>
            <person name="Holt R."/>
            <person name="Huang W."/>
            <person name="Islam-Faridi N."/>
            <person name="Jones S."/>
            <person name="Jones-Rhoades M."/>
            <person name="Jorgensen R."/>
            <person name="Joshi C."/>
            <person name="Kangasjarvi J."/>
            <person name="Karlsson J."/>
            <person name="Kelleher C."/>
            <person name="Kirkpatrick R."/>
            <person name="Kirst M."/>
            <person name="Kohler A."/>
            <person name="Kalluri U."/>
            <person name="Larimer F."/>
            <person name="Leebens-Mack J."/>
            <person name="Leple J.C."/>
            <person name="Locascio P."/>
            <person name="Lou Y."/>
            <person name="Lucas S."/>
            <person name="Martin F."/>
            <person name="Montanini B."/>
            <person name="Napoli C."/>
            <person name="Nelson D.R."/>
            <person name="Nelson C."/>
            <person name="Nieminen K."/>
            <person name="Nilsson O."/>
            <person name="Pereda V."/>
            <person name="Peter G."/>
            <person name="Philippe R."/>
            <person name="Pilate G."/>
            <person name="Poliakov A."/>
            <person name="Razumovskaya J."/>
            <person name="Richardson P."/>
            <person name="Rinaldi C."/>
            <person name="Ritland K."/>
            <person name="Rouze P."/>
            <person name="Ryaboy D."/>
            <person name="Schmutz J."/>
            <person name="Schrader J."/>
            <person name="Segerman B."/>
            <person name="Shin H."/>
            <person name="Siddiqui A."/>
            <person name="Sterky F."/>
            <person name="Terry A."/>
            <person name="Tsai C.J."/>
            <person name="Uberbacher E."/>
            <person name="Unneberg P."/>
            <person name="Vahala J."/>
            <person name="Wall K."/>
            <person name="Wessler S."/>
            <person name="Yang G."/>
            <person name="Yin T."/>
            <person name="Douglas C."/>
            <person name="Marra M."/>
            <person name="Sandberg G."/>
            <person name="Van de Peer Y."/>
            <person name="Rokhsar D."/>
        </authorList>
    </citation>
    <scope>NUCLEOTIDE SEQUENCE [LARGE SCALE GENOMIC DNA]</scope>
    <source>
        <strain evidence="2">cv. Nisqually</strain>
    </source>
</reference>
<keyword evidence="2" id="KW-1185">Reference proteome</keyword>